<evidence type="ECO:0000256" key="5">
    <source>
        <dbReference type="ARBA" id="ARBA00022825"/>
    </source>
</evidence>
<sequence>MKFLRLFWKMLVGIKDVLALILLVLFFGTIFIGLCLTNKNIAISNRNLGASAAADGALLIDFSGNLVEKTEGTSFLDLVQDKGSQNEILLREVVYGLEQAAHNPKIKAVVLDLSDFSGGGRAAINSVDNALDKVRSAGKPVLSFAGFYNDARYRIAAHGSEIWLPNLGEVALLGVGGNQLYYKGLLDKLGVETKIYRVGRFKSFVEPFTRTDQSPDAKAANQALADSLWQTTLQDISHARPKAHISEWALNPTSFLKAGHSFAELAQSAGIIDHVGNSIDFGNRVAAIVGKDKQPGSFKAVSLSSFIGANPPSSTGSAIGVVTVSGEIVDEETRSGQVSGSTISSLILDAVTKGDIKALVVRVDSPGGSVSASEQMRSAILAAKTKGLPVVVSMGSVAASGGYWISTPADKIFADSSTITGSIGVFSLIPTFQQTLHKIGLSADGVKTTPLSGQPDVFRGTTTEFDQLMQFGVDTVYDHFTSIVATSRHLPLTRVREIAEGRVWSGVDAQKIGLIDQYGSLQDAVSDAAKRAHLDPSHTHMQFIDEEPSFFEMILKNVFQHQSSDAKIVAQNPNMDAFGSLAGSSQAKLIQMVAAMRHIAQSSTMQARCLECNIDVKPTSEDKYLADRLMAQTALHP</sequence>
<keyword evidence="3" id="KW-0645">Protease</keyword>
<feature type="domain" description="Peptidase S49" evidence="8">
    <location>
        <begin position="135"/>
        <end position="280"/>
    </location>
</feature>
<dbReference type="Gene3D" id="6.20.330.10">
    <property type="match status" value="1"/>
</dbReference>
<organism evidence="9 10">
    <name type="scientific">Zymomonas mobilis</name>
    <dbReference type="NCBI Taxonomy" id="542"/>
    <lineage>
        <taxon>Bacteria</taxon>
        <taxon>Pseudomonadati</taxon>
        <taxon>Pseudomonadota</taxon>
        <taxon>Alphaproteobacteria</taxon>
        <taxon>Sphingomonadales</taxon>
        <taxon>Zymomonadaceae</taxon>
        <taxon>Zymomonas</taxon>
    </lineage>
</organism>
<keyword evidence="4" id="KW-0378">Hydrolase</keyword>
<dbReference type="InterPro" id="IPR004634">
    <property type="entry name" value="Pept_S49_pIV"/>
</dbReference>
<dbReference type="EMBL" id="VFOF01000001">
    <property type="protein sequence ID" value="TQL16535.1"/>
    <property type="molecule type" value="Genomic_DNA"/>
</dbReference>
<keyword evidence="5" id="KW-0720">Serine protease</keyword>
<name>A0A542VYY7_ZYMMB</name>
<dbReference type="PANTHER" id="PTHR33209">
    <property type="entry name" value="PROTEASE 4"/>
    <property type="match status" value="1"/>
</dbReference>
<evidence type="ECO:0000256" key="2">
    <source>
        <dbReference type="ARBA" id="ARBA00008683"/>
    </source>
</evidence>
<feature type="active site" description="Proton donor/acceptor" evidence="7">
    <location>
        <position position="202"/>
    </location>
</feature>
<accession>A0A542VYY7</accession>
<evidence type="ECO:0000256" key="3">
    <source>
        <dbReference type="ARBA" id="ARBA00022670"/>
    </source>
</evidence>
<dbReference type="CDD" id="cd07023">
    <property type="entry name" value="S49_Sppa_N_C"/>
    <property type="match status" value="1"/>
</dbReference>
<evidence type="ECO:0000256" key="7">
    <source>
        <dbReference type="PIRSR" id="PIRSR001217-1"/>
    </source>
</evidence>
<keyword evidence="6" id="KW-0472">Membrane</keyword>
<dbReference type="InterPro" id="IPR029045">
    <property type="entry name" value="ClpP/crotonase-like_dom_sf"/>
</dbReference>
<dbReference type="CDD" id="cd07018">
    <property type="entry name" value="S49_SppA_67K_type"/>
    <property type="match status" value="1"/>
</dbReference>
<dbReference type="AlphaFoldDB" id="A0A542VYY7"/>
<dbReference type="NCBIfam" id="TIGR00706">
    <property type="entry name" value="SppA_dom"/>
    <property type="match status" value="1"/>
</dbReference>
<dbReference type="InterPro" id="IPR047217">
    <property type="entry name" value="S49_SppA_67K_type_N"/>
</dbReference>
<dbReference type="Gene3D" id="3.90.226.10">
    <property type="entry name" value="2-enoyl-CoA Hydratase, Chain A, domain 1"/>
    <property type="match status" value="3"/>
</dbReference>
<dbReference type="InterPro" id="IPR047272">
    <property type="entry name" value="S49_SppA_C"/>
</dbReference>
<evidence type="ECO:0000313" key="10">
    <source>
        <dbReference type="Proteomes" id="UP000316887"/>
    </source>
</evidence>
<evidence type="ECO:0000256" key="4">
    <source>
        <dbReference type="ARBA" id="ARBA00022801"/>
    </source>
</evidence>
<dbReference type="Proteomes" id="UP000316887">
    <property type="component" value="Unassembled WGS sequence"/>
</dbReference>
<dbReference type="SUPFAM" id="SSF52096">
    <property type="entry name" value="ClpP/crotonase"/>
    <property type="match status" value="2"/>
</dbReference>
<dbReference type="GO" id="GO:0016020">
    <property type="term" value="C:membrane"/>
    <property type="evidence" value="ECO:0007669"/>
    <property type="project" value="UniProtKB-SubCell"/>
</dbReference>
<comment type="caution">
    <text evidence="9">The sequence shown here is derived from an EMBL/GenBank/DDBJ whole genome shotgun (WGS) entry which is preliminary data.</text>
</comment>
<evidence type="ECO:0000259" key="8">
    <source>
        <dbReference type="Pfam" id="PF01343"/>
    </source>
</evidence>
<comment type="similarity">
    <text evidence="2">Belongs to the peptidase S49 family.</text>
</comment>
<evidence type="ECO:0000256" key="1">
    <source>
        <dbReference type="ARBA" id="ARBA00004370"/>
    </source>
</evidence>
<feature type="active site" description="Nucleophile" evidence="7">
    <location>
        <position position="400"/>
    </location>
</feature>
<dbReference type="InterPro" id="IPR004635">
    <property type="entry name" value="Pept_S49_SppA"/>
</dbReference>
<proteinExistence type="inferred from homology"/>
<dbReference type="NCBIfam" id="TIGR00705">
    <property type="entry name" value="SppA_67K"/>
    <property type="match status" value="1"/>
</dbReference>
<reference evidence="9 10" key="1">
    <citation type="submission" date="2019-06" db="EMBL/GenBank/DDBJ databases">
        <title>Genome sequencing of Zymomonas mobilis strains for genetic engineering and biofuel applications.</title>
        <authorList>
            <person name="Teravest M."/>
        </authorList>
    </citation>
    <scope>NUCLEOTIDE SEQUENCE [LARGE SCALE GENOMIC DNA]</scope>
    <source>
        <strain evidence="9 10">AN0101</strain>
    </source>
</reference>
<dbReference type="GO" id="GO:0006465">
    <property type="term" value="P:signal peptide processing"/>
    <property type="evidence" value="ECO:0007669"/>
    <property type="project" value="InterPro"/>
</dbReference>
<evidence type="ECO:0000256" key="6">
    <source>
        <dbReference type="ARBA" id="ARBA00023136"/>
    </source>
</evidence>
<dbReference type="OrthoDB" id="9764363at2"/>
<feature type="domain" description="Peptidase S49" evidence="8">
    <location>
        <begin position="383"/>
        <end position="534"/>
    </location>
</feature>
<gene>
    <name evidence="9" type="ORF">FBY58_0071</name>
</gene>
<dbReference type="PANTHER" id="PTHR33209:SF1">
    <property type="entry name" value="PEPTIDASE S49 DOMAIN-CONTAINING PROTEIN"/>
    <property type="match status" value="1"/>
</dbReference>
<evidence type="ECO:0000313" key="9">
    <source>
        <dbReference type="EMBL" id="TQL16535.1"/>
    </source>
</evidence>
<protein>
    <submittedName>
        <fullName evidence="9">Signal peptide peptidase A</fullName>
    </submittedName>
</protein>
<dbReference type="PIRSF" id="PIRSF001217">
    <property type="entry name" value="Protease_4_SppA"/>
    <property type="match status" value="1"/>
</dbReference>
<dbReference type="GO" id="GO:0008236">
    <property type="term" value="F:serine-type peptidase activity"/>
    <property type="evidence" value="ECO:0007669"/>
    <property type="project" value="UniProtKB-KW"/>
</dbReference>
<dbReference type="Pfam" id="PF01343">
    <property type="entry name" value="Peptidase_S49"/>
    <property type="match status" value="2"/>
</dbReference>
<dbReference type="InterPro" id="IPR002142">
    <property type="entry name" value="Peptidase_S49"/>
</dbReference>
<comment type="subcellular location">
    <subcellularLocation>
        <location evidence="1">Membrane</location>
    </subcellularLocation>
</comment>